<evidence type="ECO:0000313" key="1">
    <source>
        <dbReference type="EMBL" id="KRX25143.1"/>
    </source>
</evidence>
<sequence>MQVRHQHSSSSSFFVFPHLKKLSSAFITGEYFVRGENELNENIQIMPTFIILHPNDALQRSSGSSDVFKASIGAGDGRVLIFFLLGHSLPRSRFKKINMIKLSPERIMIFQFQARLIAQHVETWSFAKFLHKFHLYSD</sequence>
<proteinExistence type="predicted"/>
<dbReference type="EMBL" id="JYDL01000013">
    <property type="protein sequence ID" value="KRX25143.1"/>
    <property type="molecule type" value="Genomic_DNA"/>
</dbReference>
<dbReference type="AlphaFoldDB" id="A0A0V0SEL2"/>
<reference evidence="1 2" key="1">
    <citation type="submission" date="2015-01" db="EMBL/GenBank/DDBJ databases">
        <title>Evolution of Trichinella species and genotypes.</title>
        <authorList>
            <person name="Korhonen P.K."/>
            <person name="Edoardo P."/>
            <person name="Giuseppe L.R."/>
            <person name="Gasser R.B."/>
        </authorList>
    </citation>
    <scope>NUCLEOTIDE SEQUENCE [LARGE SCALE GENOMIC DNA]</scope>
    <source>
        <strain evidence="1">ISS37</strain>
    </source>
</reference>
<dbReference type="OrthoDB" id="10397936at2759"/>
<organism evidence="1 2">
    <name type="scientific">Trichinella nelsoni</name>
    <dbReference type="NCBI Taxonomy" id="6336"/>
    <lineage>
        <taxon>Eukaryota</taxon>
        <taxon>Metazoa</taxon>
        <taxon>Ecdysozoa</taxon>
        <taxon>Nematoda</taxon>
        <taxon>Enoplea</taxon>
        <taxon>Dorylaimia</taxon>
        <taxon>Trichinellida</taxon>
        <taxon>Trichinellidae</taxon>
        <taxon>Trichinella</taxon>
    </lineage>
</organism>
<keyword evidence="2" id="KW-1185">Reference proteome</keyword>
<comment type="caution">
    <text evidence="1">The sequence shown here is derived from an EMBL/GenBank/DDBJ whole genome shotgun (WGS) entry which is preliminary data.</text>
</comment>
<name>A0A0V0SEL2_9BILA</name>
<gene>
    <name evidence="1" type="ORF">T07_9609</name>
</gene>
<dbReference type="Proteomes" id="UP000054630">
    <property type="component" value="Unassembled WGS sequence"/>
</dbReference>
<evidence type="ECO:0000313" key="2">
    <source>
        <dbReference type="Proteomes" id="UP000054630"/>
    </source>
</evidence>
<accession>A0A0V0SEL2</accession>
<protein>
    <submittedName>
        <fullName evidence="1">Uncharacterized protein</fullName>
    </submittedName>
</protein>